<keyword evidence="8" id="KW-1185">Reference proteome</keyword>
<keyword evidence="3 5" id="KW-0326">Glycosidase</keyword>
<dbReference type="Gene3D" id="3.20.20.80">
    <property type="entry name" value="Glycosidases"/>
    <property type="match status" value="1"/>
</dbReference>
<accession>A0ABX6EXR1</accession>
<dbReference type="InterPro" id="IPR050386">
    <property type="entry name" value="Glycosyl_hydrolase_5"/>
</dbReference>
<organism evidence="7 8">
    <name type="scientific">Kluyveromyces marxianus</name>
    <name type="common">Yeast</name>
    <name type="synonym">Candida kefyr</name>
    <dbReference type="NCBI Taxonomy" id="4911"/>
    <lineage>
        <taxon>Eukaryota</taxon>
        <taxon>Fungi</taxon>
        <taxon>Dikarya</taxon>
        <taxon>Ascomycota</taxon>
        <taxon>Saccharomycotina</taxon>
        <taxon>Saccharomycetes</taxon>
        <taxon>Saccharomycetales</taxon>
        <taxon>Saccharomycetaceae</taxon>
        <taxon>Kluyveromyces</taxon>
    </lineage>
</organism>
<evidence type="ECO:0000256" key="4">
    <source>
        <dbReference type="ARBA" id="ARBA00023316"/>
    </source>
</evidence>
<reference evidence="7 8" key="1">
    <citation type="submission" date="2016-03" db="EMBL/GenBank/DDBJ databases">
        <title>How can Kluyveromyces marxianus grow so fast - potential evolutionary course in Saccharomyces Complex revealed by comparative genomics.</title>
        <authorList>
            <person name="Mo W."/>
            <person name="Lu W."/>
            <person name="Yang X."/>
            <person name="Qi J."/>
            <person name="Lv H."/>
        </authorList>
    </citation>
    <scope>NUCLEOTIDE SEQUENCE [LARGE SCALE GENOMIC DNA]</scope>
    <source>
        <strain evidence="7 8">FIM1</strain>
    </source>
</reference>
<dbReference type="InterPro" id="IPR001547">
    <property type="entry name" value="Glyco_hydro_5"/>
</dbReference>
<dbReference type="Proteomes" id="UP000422736">
    <property type="component" value="Chromosome 4"/>
</dbReference>
<name>A0ABX6EXR1_KLUMA</name>
<evidence type="ECO:0000256" key="5">
    <source>
        <dbReference type="RuleBase" id="RU361153"/>
    </source>
</evidence>
<evidence type="ECO:0000256" key="2">
    <source>
        <dbReference type="ARBA" id="ARBA00022801"/>
    </source>
</evidence>
<dbReference type="PANTHER" id="PTHR31297">
    <property type="entry name" value="GLUCAN ENDO-1,6-BETA-GLUCOSIDASE B"/>
    <property type="match status" value="1"/>
</dbReference>
<dbReference type="PANTHER" id="PTHR31297:SF43">
    <property type="entry name" value="GLUCAN 1,3-BETA-GLUCOSIDASE 3"/>
    <property type="match status" value="1"/>
</dbReference>
<feature type="domain" description="Glycoside hydrolase family 5" evidence="6">
    <location>
        <begin position="103"/>
        <end position="367"/>
    </location>
</feature>
<keyword evidence="2 5" id="KW-0378">Hydrolase</keyword>
<sequence>MFDKLKQKVFSSTREPRVLDIPPPGQINDNRIIYQSRSNYGVNFGSLFVLEKYIYGSLFSAGGDVEFDAVTNQVKSTGVDDAAKRLSDHYDAYLNKVDWGWLKSVGCTAIRLPVGYWHINNGALMSSDQKFYSLKDVYAKAAPWNRVKQVIAKANDNSIGVLIDLHALPGGANTGEHSGEQSGGTATFFGNSSYVSSVTNTMIPFMVQDLQSNENMVGIQIVNEADFDNDGSKEKSYYTKAVAKVRSVSGTWPIFISDGWWPQQFSDWAQSSNLYPDVVIDSHVYRCFSDSDKSKSVPQIIQDLPGSVQYDQTKADFVVGEFSCVLDQQSWNKTSGDHNTLVKQYGNTQTQLFTKEASVGWFFWTLQFEYGDGGEWGFVPMVNEGAIPKRPTSWNKPSDSDVQKIITDHVNYWADKGGDKMEHWRFEDGLKNTLLDIESFVAFNNSLLGRTCAWKHNRRAQYVRQKGDSQYMWEWDQGFDQALSNFNHY</sequence>
<dbReference type="GO" id="GO:0016787">
    <property type="term" value="F:hydrolase activity"/>
    <property type="evidence" value="ECO:0007669"/>
    <property type="project" value="UniProtKB-KW"/>
</dbReference>
<keyword evidence="4" id="KW-0961">Cell wall biogenesis/degradation</keyword>
<protein>
    <submittedName>
        <fullName evidence="7">Glycosyl hydrolase YBR056W</fullName>
    </submittedName>
</protein>
<dbReference type="InterPro" id="IPR017853">
    <property type="entry name" value="GH"/>
</dbReference>
<reference evidence="7 8" key="2">
    <citation type="submission" date="2019-11" db="EMBL/GenBank/DDBJ databases">
        <authorList>
            <person name="Lu H."/>
        </authorList>
    </citation>
    <scope>NUCLEOTIDE SEQUENCE [LARGE SCALE GENOMIC DNA]</scope>
    <source>
        <strain evidence="7 8">FIM1</strain>
    </source>
</reference>
<proteinExistence type="inferred from homology"/>
<gene>
    <name evidence="7" type="ORF">FIM1_2559</name>
</gene>
<comment type="similarity">
    <text evidence="1 5">Belongs to the glycosyl hydrolase 5 (cellulase A) family.</text>
</comment>
<evidence type="ECO:0000313" key="8">
    <source>
        <dbReference type="Proteomes" id="UP000422736"/>
    </source>
</evidence>
<evidence type="ECO:0000256" key="1">
    <source>
        <dbReference type="ARBA" id="ARBA00005641"/>
    </source>
</evidence>
<evidence type="ECO:0000256" key="3">
    <source>
        <dbReference type="ARBA" id="ARBA00023295"/>
    </source>
</evidence>
<evidence type="ECO:0000313" key="7">
    <source>
        <dbReference type="EMBL" id="QGN15862.1"/>
    </source>
</evidence>
<dbReference type="EMBL" id="CP015057">
    <property type="protein sequence ID" value="QGN15862.1"/>
    <property type="molecule type" value="Genomic_DNA"/>
</dbReference>
<dbReference type="SUPFAM" id="SSF51445">
    <property type="entry name" value="(Trans)glycosidases"/>
    <property type="match status" value="1"/>
</dbReference>
<dbReference type="Pfam" id="PF00150">
    <property type="entry name" value="Cellulase"/>
    <property type="match status" value="1"/>
</dbReference>
<evidence type="ECO:0000259" key="6">
    <source>
        <dbReference type="Pfam" id="PF00150"/>
    </source>
</evidence>